<dbReference type="Proteomes" id="UP000288859">
    <property type="component" value="Unassembled WGS sequence"/>
</dbReference>
<comment type="caution">
    <text evidence="8">The sequence shown here is derived from an EMBL/GenBank/DDBJ whole genome shotgun (WGS) entry which is preliminary data.</text>
</comment>
<dbReference type="PANTHER" id="PTHR13362:SF2">
    <property type="entry name" value="SMALL RIBOSOMAL SUBUNIT PROTEIN MS33"/>
    <property type="match status" value="1"/>
</dbReference>
<dbReference type="OrthoDB" id="2257454at2759"/>
<dbReference type="GO" id="GO:1990904">
    <property type="term" value="C:ribonucleoprotein complex"/>
    <property type="evidence" value="ECO:0007669"/>
    <property type="project" value="UniProtKB-KW"/>
</dbReference>
<keyword evidence="3" id="KW-0689">Ribosomal protein</keyword>
<dbReference type="InterPro" id="IPR013219">
    <property type="entry name" value="Ribosomal_mS33"/>
</dbReference>
<sequence length="116" mass="13226">MALPARSRLLELTKVPALKPPLQCSIFSTIFNPTGERLGNKILRQRLKGPKLAAYYPRRSATVEDVMNEFKKFDLVGENEDEAERLEDVARAKLRGKGAPKKKKTAEESRFNKRKK</sequence>
<name>A0A438MXV7_EXOME</name>
<dbReference type="Pfam" id="PF08293">
    <property type="entry name" value="MRP-S33"/>
    <property type="match status" value="1"/>
</dbReference>
<evidence type="ECO:0000313" key="8">
    <source>
        <dbReference type="EMBL" id="RVX67755.1"/>
    </source>
</evidence>
<dbReference type="PANTHER" id="PTHR13362">
    <property type="entry name" value="MITOCHONDRIAL RIBOSOMAL PROTEIN S33"/>
    <property type="match status" value="1"/>
</dbReference>
<evidence type="ECO:0000256" key="6">
    <source>
        <dbReference type="ARBA" id="ARBA00035132"/>
    </source>
</evidence>
<evidence type="ECO:0000256" key="3">
    <source>
        <dbReference type="ARBA" id="ARBA00022980"/>
    </source>
</evidence>
<dbReference type="AlphaFoldDB" id="A0A438MXV7"/>
<accession>A0A438MXV7</accession>
<evidence type="ECO:0000256" key="5">
    <source>
        <dbReference type="ARBA" id="ARBA00023274"/>
    </source>
</evidence>
<comment type="subcellular location">
    <subcellularLocation>
        <location evidence="1">Mitochondrion</location>
    </subcellularLocation>
</comment>
<keyword evidence="4" id="KW-0496">Mitochondrion</keyword>
<evidence type="ECO:0000313" key="9">
    <source>
        <dbReference type="Proteomes" id="UP000288859"/>
    </source>
</evidence>
<comment type="similarity">
    <text evidence="2">Belongs to the mitochondrion-specific ribosomal protein mS33 family.</text>
</comment>
<gene>
    <name evidence="8" type="ORF">B0A52_07878</name>
</gene>
<keyword evidence="5" id="KW-0687">Ribonucleoprotein</keyword>
<feature type="region of interest" description="Disordered" evidence="7">
    <location>
        <begin position="91"/>
        <end position="116"/>
    </location>
</feature>
<evidence type="ECO:0000256" key="1">
    <source>
        <dbReference type="ARBA" id="ARBA00004173"/>
    </source>
</evidence>
<feature type="compositionally biased region" description="Basic and acidic residues" evidence="7">
    <location>
        <begin position="105"/>
        <end position="116"/>
    </location>
</feature>
<dbReference type="GO" id="GO:0005739">
    <property type="term" value="C:mitochondrion"/>
    <property type="evidence" value="ECO:0007669"/>
    <property type="project" value="UniProtKB-SubCell"/>
</dbReference>
<evidence type="ECO:0000256" key="2">
    <source>
        <dbReference type="ARBA" id="ARBA00008970"/>
    </source>
</evidence>
<dbReference type="EMBL" id="NAJM01000045">
    <property type="protein sequence ID" value="RVX67755.1"/>
    <property type="molecule type" value="Genomic_DNA"/>
</dbReference>
<evidence type="ECO:0000256" key="7">
    <source>
        <dbReference type="SAM" id="MobiDB-lite"/>
    </source>
</evidence>
<proteinExistence type="inferred from homology"/>
<reference evidence="8 9" key="1">
    <citation type="submission" date="2017-03" db="EMBL/GenBank/DDBJ databases">
        <title>Genomes of endolithic fungi from Antarctica.</title>
        <authorList>
            <person name="Coleine C."/>
            <person name="Masonjones S."/>
            <person name="Stajich J.E."/>
        </authorList>
    </citation>
    <scope>NUCLEOTIDE SEQUENCE [LARGE SCALE GENOMIC DNA]</scope>
    <source>
        <strain evidence="8 9">CCFEE 6314</strain>
    </source>
</reference>
<organism evidence="8 9">
    <name type="scientific">Exophiala mesophila</name>
    <name type="common">Black yeast-like fungus</name>
    <dbReference type="NCBI Taxonomy" id="212818"/>
    <lineage>
        <taxon>Eukaryota</taxon>
        <taxon>Fungi</taxon>
        <taxon>Dikarya</taxon>
        <taxon>Ascomycota</taxon>
        <taxon>Pezizomycotina</taxon>
        <taxon>Eurotiomycetes</taxon>
        <taxon>Chaetothyriomycetidae</taxon>
        <taxon>Chaetothyriales</taxon>
        <taxon>Herpotrichiellaceae</taxon>
        <taxon>Exophiala</taxon>
    </lineage>
</organism>
<protein>
    <recommendedName>
        <fullName evidence="6">Small ribosomal subunit protein mS33</fullName>
    </recommendedName>
</protein>
<feature type="compositionally biased region" description="Basic residues" evidence="7">
    <location>
        <begin position="92"/>
        <end position="104"/>
    </location>
</feature>
<dbReference type="VEuPathDB" id="FungiDB:PV10_02893"/>
<evidence type="ECO:0000256" key="4">
    <source>
        <dbReference type="ARBA" id="ARBA00023128"/>
    </source>
</evidence>
<dbReference type="GO" id="GO:0005840">
    <property type="term" value="C:ribosome"/>
    <property type="evidence" value="ECO:0007669"/>
    <property type="project" value="UniProtKB-KW"/>
</dbReference>